<evidence type="ECO:0000313" key="2">
    <source>
        <dbReference type="Proteomes" id="UP000046392"/>
    </source>
</evidence>
<dbReference type="InterPro" id="IPR036322">
    <property type="entry name" value="WD40_repeat_dom_sf"/>
</dbReference>
<feature type="compositionally biased region" description="Basic and acidic residues" evidence="1">
    <location>
        <begin position="1"/>
        <end position="16"/>
    </location>
</feature>
<dbReference type="AlphaFoldDB" id="A0A0N5C8C6"/>
<evidence type="ECO:0000256" key="1">
    <source>
        <dbReference type="SAM" id="MobiDB-lite"/>
    </source>
</evidence>
<organism evidence="2 3">
    <name type="scientific">Strongyloides papillosus</name>
    <name type="common">Intestinal threadworm</name>
    <dbReference type="NCBI Taxonomy" id="174720"/>
    <lineage>
        <taxon>Eukaryota</taxon>
        <taxon>Metazoa</taxon>
        <taxon>Ecdysozoa</taxon>
        <taxon>Nematoda</taxon>
        <taxon>Chromadorea</taxon>
        <taxon>Rhabditida</taxon>
        <taxon>Tylenchina</taxon>
        <taxon>Panagrolaimomorpha</taxon>
        <taxon>Strongyloidoidea</taxon>
        <taxon>Strongyloididae</taxon>
        <taxon>Strongyloides</taxon>
    </lineage>
</organism>
<proteinExistence type="predicted"/>
<protein>
    <submittedName>
        <fullName evidence="3">WD_REPEATS_REGION domain-containing protein</fullName>
    </submittedName>
</protein>
<feature type="compositionally biased region" description="Polar residues" evidence="1">
    <location>
        <begin position="129"/>
        <end position="142"/>
    </location>
</feature>
<dbReference type="GO" id="GO:0045504">
    <property type="term" value="F:dynein heavy chain binding"/>
    <property type="evidence" value="ECO:0007669"/>
    <property type="project" value="InterPro"/>
</dbReference>
<dbReference type="InterPro" id="IPR042505">
    <property type="entry name" value="DYNC2I1"/>
</dbReference>
<dbReference type="WBParaSite" id="SPAL_0001417700.1">
    <property type="protein sequence ID" value="SPAL_0001417700.1"/>
    <property type="gene ID" value="SPAL_0001417700"/>
</dbReference>
<dbReference type="GO" id="GO:0005929">
    <property type="term" value="C:cilium"/>
    <property type="evidence" value="ECO:0007669"/>
    <property type="project" value="GOC"/>
</dbReference>
<dbReference type="Proteomes" id="UP000046392">
    <property type="component" value="Unplaced"/>
</dbReference>
<name>A0A0N5C8C6_STREA</name>
<dbReference type="GO" id="GO:0045503">
    <property type="term" value="F:dynein light chain binding"/>
    <property type="evidence" value="ECO:0007669"/>
    <property type="project" value="InterPro"/>
</dbReference>
<feature type="compositionally biased region" description="Acidic residues" evidence="1">
    <location>
        <begin position="72"/>
        <end position="83"/>
    </location>
</feature>
<reference evidence="3" key="1">
    <citation type="submission" date="2017-02" db="UniProtKB">
        <authorList>
            <consortium name="WormBaseParasite"/>
        </authorList>
    </citation>
    <scope>IDENTIFICATION</scope>
</reference>
<dbReference type="GO" id="GO:0005868">
    <property type="term" value="C:cytoplasmic dynein complex"/>
    <property type="evidence" value="ECO:0007669"/>
    <property type="project" value="InterPro"/>
</dbReference>
<dbReference type="STRING" id="174720.A0A0N5C8C6"/>
<evidence type="ECO:0000313" key="3">
    <source>
        <dbReference type="WBParaSite" id="SPAL_0001417700.1"/>
    </source>
</evidence>
<sequence>MEDFVKDNEKHSEEKRKRSRSKKDKYKKDENKIRTKHKKKTEYENDFEEDEKDNNKNKKDINNSEYIKNNYEDDFEEDSEENEEKLAEQVKSSQILQRLTSHKAPSLMIQKEETNERPTTRNIRRIPQMLNTNNQPITPSPTSRIINFDNVRTIDLESISSSASRYRKFKNLIGMESVIIVFDEIPPVKDYEFYMSMFGSKTKSQIGCQTGDDNKNINIMTEGLYNKENFWCQFPEFNQISNFGREGEGITDEEIKKKEDLDEELLEIFSKNRLKDKKLISLANYMGKIISKITELNETNNKQKDDNIFLDHKSDFIFTYGYNELDSQFYSENASVTALHYSTFSIPSTKSKSLFVAVKMEICKIDPKFNNKTFIIEYSGSNYQNVINVFCATSEATSLCTSPNNDMVLVAGTVSGTILLFDLYENEKFFKSYKINFENNIQKYPIRMACFDTSHESLDNEFTEINSPIISIHGFSSKLDTDSFSLISLNENGILTLWSIYKVSKQSIEIETNLGLLRPSSTIRMKKREILHPLKTIPSTVYSPTHVIANVMEIITPNKNISEIINESQTDKKIVEERINILIATGNGCVLNTTASTLGIKKKSTLCKGLRLLTLINENTFEITSIKSSPFSEHIFAVGLCTGNLVIGSIHENNKKIILSPPEHLKLTVTSVEWSPFENGVIYSIHNYNHILIWNINISIHPIITTNLNDSIGGSNIKIWTTKCFIGNDNYAYLLFGLTNGKVQIHRLENILKNDDQKQNKNLDKIINVISF</sequence>
<dbReference type="PANTHER" id="PTHR16022">
    <property type="entry name" value="WD REPEAT DOMAIN 60"/>
    <property type="match status" value="1"/>
</dbReference>
<dbReference type="SUPFAM" id="SSF50978">
    <property type="entry name" value="WD40 repeat-like"/>
    <property type="match status" value="1"/>
</dbReference>
<feature type="region of interest" description="Disordered" evidence="1">
    <location>
        <begin position="1"/>
        <end position="142"/>
    </location>
</feature>
<dbReference type="Gene3D" id="2.130.10.10">
    <property type="entry name" value="YVTN repeat-like/Quinoprotein amine dehydrogenase"/>
    <property type="match status" value="2"/>
</dbReference>
<dbReference type="PANTHER" id="PTHR16022:SF0">
    <property type="entry name" value="CYTOPLASMIC DYNEIN 2 INTERMEDIATE CHAIN 1"/>
    <property type="match status" value="1"/>
</dbReference>
<keyword evidence="2" id="KW-1185">Reference proteome</keyword>
<feature type="compositionally biased region" description="Polar residues" evidence="1">
    <location>
        <begin position="90"/>
        <end position="99"/>
    </location>
</feature>
<accession>A0A0N5C8C6</accession>
<dbReference type="GO" id="GO:0042073">
    <property type="term" value="P:intraciliary transport"/>
    <property type="evidence" value="ECO:0007669"/>
    <property type="project" value="InterPro"/>
</dbReference>
<feature type="compositionally biased region" description="Basic and acidic residues" evidence="1">
    <location>
        <begin position="110"/>
        <end position="119"/>
    </location>
</feature>
<feature type="compositionally biased region" description="Basic and acidic residues" evidence="1">
    <location>
        <begin position="53"/>
        <end position="62"/>
    </location>
</feature>
<dbReference type="InterPro" id="IPR015943">
    <property type="entry name" value="WD40/YVTN_repeat-like_dom_sf"/>
</dbReference>